<evidence type="ECO:0000313" key="3">
    <source>
        <dbReference type="Proteomes" id="UP000290289"/>
    </source>
</evidence>
<dbReference type="EMBL" id="RDQH01000333">
    <property type="protein sequence ID" value="RXH94449.1"/>
    <property type="molecule type" value="Genomic_DNA"/>
</dbReference>
<feature type="region of interest" description="Disordered" evidence="1">
    <location>
        <begin position="1"/>
        <end position="72"/>
    </location>
</feature>
<proteinExistence type="predicted"/>
<feature type="compositionally biased region" description="Polar residues" evidence="1">
    <location>
        <begin position="14"/>
        <end position="26"/>
    </location>
</feature>
<dbReference type="Proteomes" id="UP000290289">
    <property type="component" value="Chromosome 7"/>
</dbReference>
<feature type="compositionally biased region" description="Basic residues" evidence="1">
    <location>
        <begin position="28"/>
        <end position="39"/>
    </location>
</feature>
<reference evidence="2 3" key="1">
    <citation type="submission" date="2018-10" db="EMBL/GenBank/DDBJ databases">
        <title>A high-quality apple genome assembly.</title>
        <authorList>
            <person name="Hu J."/>
        </authorList>
    </citation>
    <scope>NUCLEOTIDE SEQUENCE [LARGE SCALE GENOMIC DNA]</scope>
    <source>
        <strain evidence="3">cv. HFTH1</strain>
        <tissue evidence="2">Young leaf</tissue>
    </source>
</reference>
<comment type="caution">
    <text evidence="2">The sequence shown here is derived from an EMBL/GenBank/DDBJ whole genome shotgun (WGS) entry which is preliminary data.</text>
</comment>
<feature type="compositionally biased region" description="Basic and acidic residues" evidence="1">
    <location>
        <begin position="40"/>
        <end position="54"/>
    </location>
</feature>
<name>A0A498JF28_MALDO</name>
<keyword evidence="3" id="KW-1185">Reference proteome</keyword>
<dbReference type="AlphaFoldDB" id="A0A498JF28"/>
<evidence type="ECO:0000256" key="1">
    <source>
        <dbReference type="SAM" id="MobiDB-lite"/>
    </source>
</evidence>
<sequence length="121" mass="13805">MDRSGARSEHIWIQSLSKAQKSSPSPNAKRHRSMKMTKRRICDDRGSRPEEKTNPARNIQSPPSTTIKSNGRSQIEHLNTLPTKNRKLTIPTFTTLVPNTLRPKISNALYFSLRFFACLID</sequence>
<evidence type="ECO:0000313" key="2">
    <source>
        <dbReference type="EMBL" id="RXH94449.1"/>
    </source>
</evidence>
<feature type="compositionally biased region" description="Polar residues" evidence="1">
    <location>
        <begin position="55"/>
        <end position="72"/>
    </location>
</feature>
<protein>
    <submittedName>
        <fullName evidence="2">Uncharacterized protein</fullName>
    </submittedName>
</protein>
<accession>A0A498JF28</accession>
<gene>
    <name evidence="2" type="ORF">DVH24_024133</name>
</gene>
<organism evidence="2 3">
    <name type="scientific">Malus domestica</name>
    <name type="common">Apple</name>
    <name type="synonym">Pyrus malus</name>
    <dbReference type="NCBI Taxonomy" id="3750"/>
    <lineage>
        <taxon>Eukaryota</taxon>
        <taxon>Viridiplantae</taxon>
        <taxon>Streptophyta</taxon>
        <taxon>Embryophyta</taxon>
        <taxon>Tracheophyta</taxon>
        <taxon>Spermatophyta</taxon>
        <taxon>Magnoliopsida</taxon>
        <taxon>eudicotyledons</taxon>
        <taxon>Gunneridae</taxon>
        <taxon>Pentapetalae</taxon>
        <taxon>rosids</taxon>
        <taxon>fabids</taxon>
        <taxon>Rosales</taxon>
        <taxon>Rosaceae</taxon>
        <taxon>Amygdaloideae</taxon>
        <taxon>Maleae</taxon>
        <taxon>Malus</taxon>
    </lineage>
</organism>
<feature type="compositionally biased region" description="Basic and acidic residues" evidence="1">
    <location>
        <begin position="1"/>
        <end position="10"/>
    </location>
</feature>